<dbReference type="RefSeq" id="WP_343981715.1">
    <property type="nucleotide sequence ID" value="NZ_BAAAJG010000015.1"/>
</dbReference>
<keyword evidence="2" id="KW-1185">Reference proteome</keyword>
<evidence type="ECO:0000313" key="1">
    <source>
        <dbReference type="EMBL" id="MFD1529605.1"/>
    </source>
</evidence>
<dbReference type="EMBL" id="JBHUCP010000005">
    <property type="protein sequence ID" value="MFD1529605.1"/>
    <property type="molecule type" value="Genomic_DNA"/>
</dbReference>
<comment type="caution">
    <text evidence="1">The sequence shown here is derived from an EMBL/GenBank/DDBJ whole genome shotgun (WGS) entry which is preliminary data.</text>
</comment>
<protein>
    <recommendedName>
        <fullName evidence="3">ER-bound oxygenase mpaB/mpaB'/Rubber oxygenase catalytic domain-containing protein</fullName>
    </recommendedName>
</protein>
<gene>
    <name evidence="1" type="ORF">ACFSCY_09150</name>
</gene>
<dbReference type="Proteomes" id="UP001597145">
    <property type="component" value="Unassembled WGS sequence"/>
</dbReference>
<evidence type="ECO:0008006" key="3">
    <source>
        <dbReference type="Google" id="ProtNLM"/>
    </source>
</evidence>
<sequence>MAFARWLRTNSEHYLMVSAQARVARKHEGANRPRTAHGPREWFWRGLFAPIYRLLPWALRRRIMAMMPGSHRRSWPPPPRPTRPAV</sequence>
<accession>A0ABW4FG52</accession>
<reference evidence="2" key="1">
    <citation type="journal article" date="2019" name="Int. J. Syst. Evol. Microbiol.">
        <title>The Global Catalogue of Microorganisms (GCM) 10K type strain sequencing project: providing services to taxonomists for standard genome sequencing and annotation.</title>
        <authorList>
            <consortium name="The Broad Institute Genomics Platform"/>
            <consortium name="The Broad Institute Genome Sequencing Center for Infectious Disease"/>
            <person name="Wu L."/>
            <person name="Ma J."/>
        </authorList>
    </citation>
    <scope>NUCLEOTIDE SEQUENCE [LARGE SCALE GENOMIC DNA]</scope>
    <source>
        <strain evidence="2">JCM 12165</strain>
    </source>
</reference>
<evidence type="ECO:0000313" key="2">
    <source>
        <dbReference type="Proteomes" id="UP001597145"/>
    </source>
</evidence>
<name>A0ABW4FG52_9PSEU</name>
<organism evidence="1 2">
    <name type="scientific">Pseudonocardia aurantiaca</name>
    <dbReference type="NCBI Taxonomy" id="75290"/>
    <lineage>
        <taxon>Bacteria</taxon>
        <taxon>Bacillati</taxon>
        <taxon>Actinomycetota</taxon>
        <taxon>Actinomycetes</taxon>
        <taxon>Pseudonocardiales</taxon>
        <taxon>Pseudonocardiaceae</taxon>
        <taxon>Pseudonocardia</taxon>
    </lineage>
</organism>
<proteinExistence type="predicted"/>